<evidence type="ECO:0000256" key="3">
    <source>
        <dbReference type="ARBA" id="ARBA00022781"/>
    </source>
</evidence>
<evidence type="ECO:0000313" key="7">
    <source>
        <dbReference type="Proteomes" id="UP001642464"/>
    </source>
</evidence>
<dbReference type="InterPro" id="IPR016727">
    <property type="entry name" value="ATPase_V0-cplx_dsu"/>
</dbReference>
<proteinExistence type="inferred from homology"/>
<evidence type="ECO:0000313" key="6">
    <source>
        <dbReference type="EMBL" id="CAK9055891.1"/>
    </source>
</evidence>
<keyword evidence="3 5" id="KW-0375">Hydrogen ion transport</keyword>
<dbReference type="Gene3D" id="1.10.132.50">
    <property type="entry name" value="ATP synthase (C/AC39) subunit, domain 3"/>
    <property type="match status" value="1"/>
</dbReference>
<organism evidence="6 7">
    <name type="scientific">Durusdinium trenchii</name>
    <dbReference type="NCBI Taxonomy" id="1381693"/>
    <lineage>
        <taxon>Eukaryota</taxon>
        <taxon>Sar</taxon>
        <taxon>Alveolata</taxon>
        <taxon>Dinophyceae</taxon>
        <taxon>Suessiales</taxon>
        <taxon>Symbiodiniaceae</taxon>
        <taxon>Durusdinium</taxon>
    </lineage>
</organism>
<dbReference type="SUPFAM" id="SSF103486">
    <property type="entry name" value="V-type ATP synthase subunit C"/>
    <property type="match status" value="1"/>
</dbReference>
<dbReference type="InterPro" id="IPR035067">
    <property type="entry name" value="V-type_ATPase_csu/dsu"/>
</dbReference>
<evidence type="ECO:0000256" key="1">
    <source>
        <dbReference type="ARBA" id="ARBA00006709"/>
    </source>
</evidence>
<protein>
    <recommendedName>
        <fullName evidence="5">V-type proton ATPase subunit</fullName>
    </recommendedName>
</protein>
<evidence type="ECO:0000256" key="4">
    <source>
        <dbReference type="ARBA" id="ARBA00023065"/>
    </source>
</evidence>
<name>A0ABP0MWL1_9DINO</name>
<comment type="caution">
    <text evidence="6">The sequence shown here is derived from an EMBL/GenBank/DDBJ whole genome shotgun (WGS) entry which is preliminary data.</text>
</comment>
<dbReference type="PIRSF" id="PIRSF018497">
    <property type="entry name" value="V-ATP_synth_D"/>
    <property type="match status" value="1"/>
</dbReference>
<dbReference type="Proteomes" id="UP001642464">
    <property type="component" value="Unassembled WGS sequence"/>
</dbReference>
<evidence type="ECO:0000256" key="5">
    <source>
        <dbReference type="PIRNR" id="PIRNR018497"/>
    </source>
</evidence>
<reference evidence="6 7" key="1">
    <citation type="submission" date="2024-02" db="EMBL/GenBank/DDBJ databases">
        <authorList>
            <person name="Chen Y."/>
            <person name="Shah S."/>
            <person name="Dougan E. K."/>
            <person name="Thang M."/>
            <person name="Chan C."/>
        </authorList>
    </citation>
    <scope>NUCLEOTIDE SEQUENCE [LARGE SCALE GENOMIC DNA]</scope>
</reference>
<dbReference type="InterPro" id="IPR036079">
    <property type="entry name" value="ATPase_csu/dsu_sf"/>
</dbReference>
<dbReference type="Pfam" id="PF01992">
    <property type="entry name" value="vATP-synt_AC39"/>
    <property type="match status" value="1"/>
</dbReference>
<keyword evidence="4 5" id="KW-0406">Ion transport</keyword>
<keyword evidence="2 5" id="KW-0813">Transport</keyword>
<keyword evidence="7" id="KW-1185">Reference proteome</keyword>
<accession>A0ABP0MWL1</accession>
<dbReference type="PANTHER" id="PTHR11028">
    <property type="entry name" value="VACUOLAR ATP SYNTHASE SUBUNIT AC39"/>
    <property type="match status" value="1"/>
</dbReference>
<gene>
    <name evidence="6" type="ORF">SCF082_LOCUS30170</name>
</gene>
<evidence type="ECO:0000256" key="2">
    <source>
        <dbReference type="ARBA" id="ARBA00022448"/>
    </source>
</evidence>
<comment type="similarity">
    <text evidence="1 5">Belongs to the V-ATPase V0D/AC39 subunit family.</text>
</comment>
<dbReference type="InterPro" id="IPR002843">
    <property type="entry name" value="ATPase_V0-cplx_csu/dsu"/>
</dbReference>
<dbReference type="InterPro" id="IPR044911">
    <property type="entry name" value="V-type_ATPase_csu/dsu_dom_3"/>
</dbReference>
<dbReference type="Gene3D" id="1.20.1690.10">
    <property type="entry name" value="V-type ATP synthase subunit C domain"/>
    <property type="match status" value="2"/>
</dbReference>
<dbReference type="EMBL" id="CAXAMM010024727">
    <property type="protein sequence ID" value="CAK9055891.1"/>
    <property type="molecule type" value="Genomic_DNA"/>
</dbReference>
<comment type="function">
    <text evidence="5">Subunit of the V0 complex of vacuolar(H+)-ATPase (V-ATPase), a multisubunit enzyme composed of a peripheral complex (V1) that hydrolyzes ATP and a membrane integral complex (V0) that translocates protons. V-ATPase is responsible for acidifying and maintaining the pH of intracellular compartments and in some cell types, is targeted to the plasma membrane, where it is responsible for acidifying the extracellular environment.</text>
</comment>
<comment type="subunit">
    <text evidence="5">V-ATPase is a heteromultimeric enzyme made up of two complexes: the ATP-hydrolytic V1 complex and the proton translocation V0 complex.</text>
</comment>
<sequence>MVTVYSKPGGLTTFNIKDGFVEALLRGYKLGFLKDVDYRSILQCDNLSDVKLNLQETDYGNFCAEVQQVSPSIIREKAMEKLVAEFEYLRSQADYPLAQFLDYITYDYMIDNVMLILKATLNNPNVDIFSLVKQAHPLGQFEESVLKSICAFENSAKGYGELYQSVLIDTPIGKYFAKFLEEESAKSAQNANDVQNLLAELSATRLESSLRKLYLEDFAHFCETLGGETAEIMLNLLKARADATAINITLNSFDTQLNQINTRKSQRKPLYPSMGFLYPEGTEKLSEVGDENDLASVLRTYPIYEEIFKSHQGQSNEQTIDDAFYEREVELNEMAFEGQFQYAAFYSYVRLKEQEIRNLVWICECIVQRRKDRTSDHFVPIFSKEAKFRNRNR</sequence>